<feature type="domain" description="Ig-like" evidence="2">
    <location>
        <begin position="68"/>
        <end position="152"/>
    </location>
</feature>
<dbReference type="InterPro" id="IPR013098">
    <property type="entry name" value="Ig_I-set"/>
</dbReference>
<protein>
    <recommendedName>
        <fullName evidence="2">Ig-like domain-containing protein</fullName>
    </recommendedName>
</protein>
<dbReference type="PANTHER" id="PTHR47633">
    <property type="entry name" value="IMMUNOGLOBULIN"/>
    <property type="match status" value="1"/>
</dbReference>
<dbReference type="Proteomes" id="UP000271889">
    <property type="component" value="Unassembled WGS sequence"/>
</dbReference>
<proteinExistence type="predicted"/>
<dbReference type="EMBL" id="UYRV01003465">
    <property type="protein sequence ID" value="VDK50286.1"/>
    <property type="molecule type" value="Genomic_DNA"/>
</dbReference>
<feature type="region of interest" description="Disordered" evidence="1">
    <location>
        <begin position="197"/>
        <end position="220"/>
    </location>
</feature>
<dbReference type="PROSITE" id="PS50835">
    <property type="entry name" value="IG_LIKE"/>
    <property type="match status" value="2"/>
</dbReference>
<dbReference type="AlphaFoldDB" id="A0A3P6QFZ1"/>
<dbReference type="InterPro" id="IPR036179">
    <property type="entry name" value="Ig-like_dom_sf"/>
</dbReference>
<dbReference type="Pfam" id="PF07679">
    <property type="entry name" value="I-set"/>
    <property type="match status" value="3"/>
</dbReference>
<dbReference type="SUPFAM" id="SSF48726">
    <property type="entry name" value="Immunoglobulin"/>
    <property type="match status" value="3"/>
</dbReference>
<feature type="domain" description="Ig-like" evidence="2">
    <location>
        <begin position="282"/>
        <end position="369"/>
    </location>
</feature>
<dbReference type="OrthoDB" id="5969272at2759"/>
<evidence type="ECO:0000259" key="2">
    <source>
        <dbReference type="PROSITE" id="PS50835"/>
    </source>
</evidence>
<dbReference type="InterPro" id="IPR007110">
    <property type="entry name" value="Ig-like_dom"/>
</dbReference>
<keyword evidence="4" id="KW-1185">Reference proteome</keyword>
<sequence>MHLELVQQREWSAKSQRKLLDSNNTYIVCETNSVSEQTSSSTRLPERLPRALFKTRSEGAARYLPHAPKFRTTLPSQLSISPNEKLVLSVTVDAIPTAEFKWDVNGFEVRPSRNVTVLSEQNRSTLVVQPPVKAGKYSVTAFNEQGRETLLTKVVHLYTETRSETTEKPKIVVVPDIVESAVTVTSATEEWEVIDGVDSPPSSSSIKTVKMREPPPPTAHEKVELSIPVAHVPIQKVPKEEPKAGVHFKEEEETKITQQETVVTTRSVHIGKRTQESIPKRPILLSAPSQNVHVPSGEKLVLESRVDSIPPATFRWYVNNFEAKNSQYISIIEPAENVSVATFERPTAGLYKVVAENPLGDVTAVTRVTTETIVEEVHERTTVTSTSKPTMFTLPKKITIAVRDDLPKPPRFTERLPVSLKIRSEQPLKFRAAVDAIPEASFMWLWNNFELKRNQNTAIDRVTQNVSELNLQKVQPGKYEVVAKNDLGQDSCACKVIVEYEQKAQPPPPPPKIVKTLTEET</sequence>
<gene>
    <name evidence="3" type="ORF">CGOC_LOCUS1738</name>
</gene>
<evidence type="ECO:0000313" key="3">
    <source>
        <dbReference type="EMBL" id="VDK50286.1"/>
    </source>
</evidence>
<organism evidence="3 4">
    <name type="scientific">Cylicostephanus goldi</name>
    <name type="common">Nematode worm</name>
    <dbReference type="NCBI Taxonomy" id="71465"/>
    <lineage>
        <taxon>Eukaryota</taxon>
        <taxon>Metazoa</taxon>
        <taxon>Ecdysozoa</taxon>
        <taxon>Nematoda</taxon>
        <taxon>Chromadorea</taxon>
        <taxon>Rhabditida</taxon>
        <taxon>Rhabditina</taxon>
        <taxon>Rhabditomorpha</taxon>
        <taxon>Strongyloidea</taxon>
        <taxon>Strongylidae</taxon>
        <taxon>Cylicostephanus</taxon>
    </lineage>
</organism>
<accession>A0A3P6QFZ1</accession>
<dbReference type="Gene3D" id="2.60.40.10">
    <property type="entry name" value="Immunoglobulins"/>
    <property type="match status" value="3"/>
</dbReference>
<dbReference type="GO" id="GO:0004672">
    <property type="term" value="F:protein kinase activity"/>
    <property type="evidence" value="ECO:0007669"/>
    <property type="project" value="TreeGrafter"/>
</dbReference>
<dbReference type="InterPro" id="IPR013783">
    <property type="entry name" value="Ig-like_fold"/>
</dbReference>
<dbReference type="PANTHER" id="PTHR47633:SF4">
    <property type="entry name" value="MYOPALLADIN ISOFORM X1"/>
    <property type="match status" value="1"/>
</dbReference>
<evidence type="ECO:0000313" key="4">
    <source>
        <dbReference type="Proteomes" id="UP000271889"/>
    </source>
</evidence>
<reference evidence="3 4" key="1">
    <citation type="submission" date="2018-11" db="EMBL/GenBank/DDBJ databases">
        <authorList>
            <consortium name="Pathogen Informatics"/>
        </authorList>
    </citation>
    <scope>NUCLEOTIDE SEQUENCE [LARGE SCALE GENOMIC DNA]</scope>
</reference>
<name>A0A3P6QFZ1_CYLGO</name>
<feature type="region of interest" description="Disordered" evidence="1">
    <location>
        <begin position="502"/>
        <end position="521"/>
    </location>
</feature>
<feature type="non-terminal residue" evidence="3">
    <location>
        <position position="521"/>
    </location>
</feature>
<evidence type="ECO:0000256" key="1">
    <source>
        <dbReference type="SAM" id="MobiDB-lite"/>
    </source>
</evidence>